<evidence type="ECO:0000313" key="3">
    <source>
        <dbReference type="Proteomes" id="UP000585474"/>
    </source>
</evidence>
<evidence type="ECO:0000256" key="1">
    <source>
        <dbReference type="SAM" id="MobiDB-lite"/>
    </source>
</evidence>
<keyword evidence="3" id="KW-1185">Reference proteome</keyword>
<accession>A0A7J0E744</accession>
<reference evidence="2 3" key="1">
    <citation type="submission" date="2019-07" db="EMBL/GenBank/DDBJ databases">
        <title>De Novo Assembly of kiwifruit Actinidia rufa.</title>
        <authorList>
            <person name="Sugita-Konishi S."/>
            <person name="Sato K."/>
            <person name="Mori E."/>
            <person name="Abe Y."/>
            <person name="Kisaki G."/>
            <person name="Hamano K."/>
            <person name="Suezawa K."/>
            <person name="Otani M."/>
            <person name="Fukuda T."/>
            <person name="Manabe T."/>
            <person name="Gomi K."/>
            <person name="Tabuchi M."/>
            <person name="Akimitsu K."/>
            <person name="Kataoka I."/>
        </authorList>
    </citation>
    <scope>NUCLEOTIDE SEQUENCE [LARGE SCALE GENOMIC DNA]</scope>
    <source>
        <strain evidence="3">cv. Fuchu</strain>
    </source>
</reference>
<name>A0A7J0E744_9ERIC</name>
<comment type="caution">
    <text evidence="2">The sequence shown here is derived from an EMBL/GenBank/DDBJ whole genome shotgun (WGS) entry which is preliminary data.</text>
</comment>
<protein>
    <submittedName>
        <fullName evidence="2">Uncharacterized protein</fullName>
    </submittedName>
</protein>
<feature type="region of interest" description="Disordered" evidence="1">
    <location>
        <begin position="18"/>
        <end position="56"/>
    </location>
</feature>
<dbReference type="AlphaFoldDB" id="A0A7J0E744"/>
<organism evidence="2 3">
    <name type="scientific">Actinidia rufa</name>
    <dbReference type="NCBI Taxonomy" id="165716"/>
    <lineage>
        <taxon>Eukaryota</taxon>
        <taxon>Viridiplantae</taxon>
        <taxon>Streptophyta</taxon>
        <taxon>Embryophyta</taxon>
        <taxon>Tracheophyta</taxon>
        <taxon>Spermatophyta</taxon>
        <taxon>Magnoliopsida</taxon>
        <taxon>eudicotyledons</taxon>
        <taxon>Gunneridae</taxon>
        <taxon>Pentapetalae</taxon>
        <taxon>asterids</taxon>
        <taxon>Ericales</taxon>
        <taxon>Actinidiaceae</taxon>
        <taxon>Actinidia</taxon>
    </lineage>
</organism>
<dbReference type="EMBL" id="BJWL01000002">
    <property type="protein sequence ID" value="GFY81769.1"/>
    <property type="molecule type" value="Genomic_DNA"/>
</dbReference>
<proteinExistence type="predicted"/>
<evidence type="ECO:0000313" key="2">
    <source>
        <dbReference type="EMBL" id="GFY81769.1"/>
    </source>
</evidence>
<sequence>MPLSLSLGRRNPRLLRHLHRRRCRAKPSPLTTTQPLRDWSPEQDEEDGRERETAGLNLGHAEYTEILADEDFFHFIRSCNLQGEL</sequence>
<dbReference type="Proteomes" id="UP000585474">
    <property type="component" value="Unassembled WGS sequence"/>
</dbReference>
<gene>
    <name evidence="2" type="ORF">Acr_02g0000090</name>
</gene>